<dbReference type="PANTHER" id="PTHR34427">
    <property type="entry name" value="DUF4283 DOMAIN PROTEIN"/>
    <property type="match status" value="1"/>
</dbReference>
<reference evidence="4" key="1">
    <citation type="submission" date="2023-08" db="EMBL/GenBank/DDBJ databases">
        <title>A de novo genome assembly of Solanum verrucosum Schlechtendal, a Mexican diploid species geographically isolated from the other diploid A-genome species in potato relatives.</title>
        <authorList>
            <person name="Hosaka K."/>
        </authorList>
    </citation>
    <scope>NUCLEOTIDE SEQUENCE</scope>
    <source>
        <tissue evidence="4">Young leaves</tissue>
    </source>
</reference>
<proteinExistence type="predicted"/>
<evidence type="ECO:0000313" key="4">
    <source>
        <dbReference type="EMBL" id="WMV46643.1"/>
    </source>
</evidence>
<dbReference type="PANTHER" id="PTHR34427:SF10">
    <property type="entry name" value="DUF4283 DOMAIN-CONTAINING PROTEIN"/>
    <property type="match status" value="1"/>
</dbReference>
<dbReference type="Proteomes" id="UP001234989">
    <property type="component" value="Chromosome 9"/>
</dbReference>
<dbReference type="Gene3D" id="3.30.1460.50">
    <property type="match status" value="1"/>
</dbReference>
<dbReference type="AlphaFoldDB" id="A0AAF0UHW5"/>
<name>A0AAF0UHW5_SOLVR</name>
<dbReference type="GO" id="GO:0006914">
    <property type="term" value="P:autophagy"/>
    <property type="evidence" value="ECO:0007669"/>
    <property type="project" value="UniProtKB-KW"/>
</dbReference>
<dbReference type="Pfam" id="PF14111">
    <property type="entry name" value="DUF4283"/>
    <property type="match status" value="1"/>
</dbReference>
<feature type="domain" description="DUF4283" evidence="3">
    <location>
        <begin position="152"/>
        <end position="192"/>
    </location>
</feature>
<accession>A0AAF0UHW5</accession>
<dbReference type="GO" id="GO:0019787">
    <property type="term" value="F:ubiquitin-like protein transferase activity"/>
    <property type="evidence" value="ECO:0007669"/>
    <property type="project" value="InterPro"/>
</dbReference>
<keyword evidence="2" id="KW-0072">Autophagy</keyword>
<keyword evidence="5" id="KW-1185">Reference proteome</keyword>
<dbReference type="Pfam" id="PF03987">
    <property type="entry name" value="Autophagy_act_C"/>
    <property type="match status" value="1"/>
</dbReference>
<evidence type="ECO:0000313" key="5">
    <source>
        <dbReference type="Proteomes" id="UP001234989"/>
    </source>
</evidence>
<dbReference type="InterPro" id="IPR025558">
    <property type="entry name" value="DUF4283"/>
</dbReference>
<sequence>MIDSLGGDFAVDVVFTFVTVVAHGTSLEILSVGCVAPARGAIQLSGCAGRPLSSGSIRCYALDSLKKLPLCIKVQKDSKERHHYDFHVIYSSSFRVPVLYFRAYCSDGEPLAIEDLEKDFPAYTAQELAVSKRTFITREPICESQRESGFQTHCFLFEFTSMKEAEHALRGCWFWKKQALQLQWWTPTVGAAQYKAAIKQTWIRLVGLPLHLWSKKVFKAVGDFCGGWISTEEETKLRNHLKWARIPVKGWGNSILKEVRIEFEGTGYIIQIWNEAPVRFYDGEEKEIAGADPVGKSSNQRIILGPEKSLSVLETTERTEEHVGCSSFFETRTLTRDWTRDFPLKNQTKGKERLGLDPLAQFSRNYNNRVGPNVTKTPDPVQIEIEVNKLLSMGLEDELVNNPGTIEEAYNGLELAEEQSDDDAMFIIQMDDKENFATQVGENLQLEEKEERDDTVEDILPLNSTVGEGTTESEKTIPMWVQRNIIELSKEFGVHFQGCEEAALKLFMKIDGKRLVIDEISRAIVPMTPKEKVSKELKNLEPTSNFISFGTRSRGGCFVSNLNEG</sequence>
<evidence type="ECO:0000256" key="1">
    <source>
        <dbReference type="ARBA" id="ARBA00022786"/>
    </source>
</evidence>
<evidence type="ECO:0000256" key="2">
    <source>
        <dbReference type="ARBA" id="ARBA00023006"/>
    </source>
</evidence>
<dbReference type="InterPro" id="IPR007135">
    <property type="entry name" value="Atg3/Atg10"/>
</dbReference>
<dbReference type="EMBL" id="CP133620">
    <property type="protein sequence ID" value="WMV46643.1"/>
    <property type="molecule type" value="Genomic_DNA"/>
</dbReference>
<evidence type="ECO:0000259" key="3">
    <source>
        <dbReference type="Pfam" id="PF14111"/>
    </source>
</evidence>
<gene>
    <name evidence="4" type="ORF">MTR67_040028</name>
</gene>
<keyword evidence="1" id="KW-0833">Ubl conjugation pathway</keyword>
<organism evidence="4 5">
    <name type="scientific">Solanum verrucosum</name>
    <dbReference type="NCBI Taxonomy" id="315347"/>
    <lineage>
        <taxon>Eukaryota</taxon>
        <taxon>Viridiplantae</taxon>
        <taxon>Streptophyta</taxon>
        <taxon>Embryophyta</taxon>
        <taxon>Tracheophyta</taxon>
        <taxon>Spermatophyta</taxon>
        <taxon>Magnoliopsida</taxon>
        <taxon>eudicotyledons</taxon>
        <taxon>Gunneridae</taxon>
        <taxon>Pentapetalae</taxon>
        <taxon>asterids</taxon>
        <taxon>lamiids</taxon>
        <taxon>Solanales</taxon>
        <taxon>Solanaceae</taxon>
        <taxon>Solanoideae</taxon>
        <taxon>Solaneae</taxon>
        <taxon>Solanum</taxon>
    </lineage>
</organism>
<protein>
    <recommendedName>
        <fullName evidence="3">DUF4283 domain-containing protein</fullName>
    </recommendedName>
</protein>